<evidence type="ECO:0000256" key="1">
    <source>
        <dbReference type="SAM" id="Phobius"/>
    </source>
</evidence>
<feature type="transmembrane region" description="Helical" evidence="1">
    <location>
        <begin position="205"/>
        <end position="229"/>
    </location>
</feature>
<keyword evidence="3" id="KW-1185">Reference proteome</keyword>
<dbReference type="AlphaFoldDB" id="A0A7G5E3Y3"/>
<dbReference type="Proteomes" id="UP000515450">
    <property type="component" value="Chromosome"/>
</dbReference>
<keyword evidence="1" id="KW-0472">Membrane</keyword>
<dbReference type="EMBL" id="CP058555">
    <property type="protein sequence ID" value="QMV68708.1"/>
    <property type="molecule type" value="Genomic_DNA"/>
</dbReference>
<sequence length="240" mass="28276">MSNRKRNNTYKKQKLTEKFALHFLLPFVYLIVLYFSEAPVIIFTGILSPLLYIFIFDRKIFSKRFVIFSFPVFLTGALIYSCLPNFQYQSFRFFHPNWTETEGRIIDYKIEWLPTAKRTDKASTATIHYAYNVDLREEQVYAPKTVIRYSGDVWNTENDIATYNLALQKQVQEYIGAKNYKILLNERAEPKLFMPLDIFNFRGSVLLQSLVIILKVSVVLAIFVTWPYLPAIRSKFLKKS</sequence>
<accession>A0A7G5E3Y3</accession>
<name>A0A7G5E3Y3_9SPHI</name>
<protein>
    <submittedName>
        <fullName evidence="2">Uncharacterized protein</fullName>
    </submittedName>
</protein>
<evidence type="ECO:0000313" key="3">
    <source>
        <dbReference type="Proteomes" id="UP000515450"/>
    </source>
</evidence>
<keyword evidence="1" id="KW-1133">Transmembrane helix</keyword>
<keyword evidence="1" id="KW-0812">Transmembrane</keyword>
<feature type="transmembrane region" description="Helical" evidence="1">
    <location>
        <begin position="20"/>
        <end position="35"/>
    </location>
</feature>
<organism evidence="2 3">
    <name type="scientific">Sphingobacterium paramultivorum</name>
    <dbReference type="NCBI Taxonomy" id="2886510"/>
    <lineage>
        <taxon>Bacteria</taxon>
        <taxon>Pseudomonadati</taxon>
        <taxon>Bacteroidota</taxon>
        <taxon>Sphingobacteriia</taxon>
        <taxon>Sphingobacteriales</taxon>
        <taxon>Sphingobacteriaceae</taxon>
        <taxon>Sphingobacterium</taxon>
    </lineage>
</organism>
<reference evidence="2 3" key="1">
    <citation type="journal article" date="2020" name="G3 (Bethesda)">
        <title>CeMbio - The Caenorhabditis elegans Microbiome Resource.</title>
        <authorList>
            <person name="Dirksen P."/>
            <person name="Assie A."/>
            <person name="Zimmermann J."/>
            <person name="Zhang F."/>
            <person name="Tietje A.M."/>
            <person name="Marsh S.A."/>
            <person name="Felix M.A."/>
            <person name="Shapira M."/>
            <person name="Kaleta C."/>
            <person name="Schulenburg H."/>
            <person name="Samuel B."/>
        </authorList>
    </citation>
    <scope>NUCLEOTIDE SEQUENCE [LARGE SCALE GENOMIC DNA]</scope>
    <source>
        <strain evidence="2 3">BIGb0170</strain>
    </source>
</reference>
<gene>
    <name evidence="2" type="ORF">HS960_14075</name>
</gene>
<dbReference type="RefSeq" id="WP_182329645.1">
    <property type="nucleotide sequence ID" value="NZ_CP058555.1"/>
</dbReference>
<feature type="transmembrane region" description="Helical" evidence="1">
    <location>
        <begin position="65"/>
        <end position="86"/>
    </location>
</feature>
<evidence type="ECO:0000313" key="2">
    <source>
        <dbReference type="EMBL" id="QMV68708.1"/>
    </source>
</evidence>
<proteinExistence type="predicted"/>